<dbReference type="EC" id="2.3.3.21" evidence="8"/>
<dbReference type="Pfam" id="PF22617">
    <property type="entry name" value="HCS_D2"/>
    <property type="match status" value="1"/>
</dbReference>
<name>A0A6J6G2W7_9ZZZZ</name>
<gene>
    <name evidence="10" type="ORF">UFOPK1835_00034</name>
</gene>
<keyword evidence="7" id="KW-0100">Branched-chain amino acid biosynthesis</keyword>
<dbReference type="Pfam" id="PF08502">
    <property type="entry name" value="LeuA_dimer"/>
    <property type="match status" value="1"/>
</dbReference>
<dbReference type="Gene3D" id="1.10.238.260">
    <property type="match status" value="1"/>
</dbReference>
<evidence type="ECO:0000256" key="7">
    <source>
        <dbReference type="ARBA" id="ARBA00023304"/>
    </source>
</evidence>
<dbReference type="InterPro" id="IPR036230">
    <property type="entry name" value="LeuA_allosteric_dom_sf"/>
</dbReference>
<dbReference type="Gene3D" id="3.20.20.70">
    <property type="entry name" value="Aldolase class I"/>
    <property type="match status" value="1"/>
</dbReference>
<evidence type="ECO:0000256" key="3">
    <source>
        <dbReference type="ARBA" id="ARBA00022325"/>
    </source>
</evidence>
<reference evidence="10" key="1">
    <citation type="submission" date="2020-05" db="EMBL/GenBank/DDBJ databases">
        <authorList>
            <person name="Chiriac C."/>
            <person name="Salcher M."/>
            <person name="Ghai R."/>
            <person name="Kavagutti S V."/>
        </authorList>
    </citation>
    <scope>NUCLEOTIDE SEQUENCE</scope>
</reference>
<protein>
    <recommendedName>
        <fullName evidence="3">(R)-citramalate synthase</fullName>
        <ecNumber evidence="8">2.3.3.21</ecNumber>
    </recommendedName>
</protein>
<dbReference type="PANTHER" id="PTHR43538:SF1">
    <property type="entry name" value="(R)-CITRAMALATE SYNTHASE"/>
    <property type="match status" value="1"/>
</dbReference>
<evidence type="ECO:0000256" key="6">
    <source>
        <dbReference type="ARBA" id="ARBA00022679"/>
    </source>
</evidence>
<dbReference type="Pfam" id="PF00682">
    <property type="entry name" value="HMGL-like"/>
    <property type="match status" value="1"/>
</dbReference>
<dbReference type="EMBL" id="CAEZUP010000001">
    <property type="protein sequence ID" value="CAB4595537.1"/>
    <property type="molecule type" value="Genomic_DNA"/>
</dbReference>
<dbReference type="SMART" id="SM00917">
    <property type="entry name" value="LeuA_dimer"/>
    <property type="match status" value="1"/>
</dbReference>
<dbReference type="PROSITE" id="PS50991">
    <property type="entry name" value="PYR_CT"/>
    <property type="match status" value="1"/>
</dbReference>
<evidence type="ECO:0000256" key="1">
    <source>
        <dbReference type="ARBA" id="ARBA00004743"/>
    </source>
</evidence>
<dbReference type="GO" id="GO:0043714">
    <property type="term" value="F:(R)-citramalate synthase activity"/>
    <property type="evidence" value="ECO:0007669"/>
    <property type="project" value="UniProtKB-EC"/>
</dbReference>
<dbReference type="InterPro" id="IPR000891">
    <property type="entry name" value="PYR_CT"/>
</dbReference>
<dbReference type="NCBIfam" id="TIGR00977">
    <property type="entry name" value="citramal_synth"/>
    <property type="match status" value="1"/>
</dbReference>
<evidence type="ECO:0000256" key="4">
    <source>
        <dbReference type="ARBA" id="ARBA00022605"/>
    </source>
</evidence>
<keyword evidence="6" id="KW-0808">Transferase</keyword>
<dbReference type="SUPFAM" id="SSF51569">
    <property type="entry name" value="Aldolase"/>
    <property type="match status" value="1"/>
</dbReference>
<dbReference type="GO" id="GO:0003852">
    <property type="term" value="F:2-isopropylmalate synthase activity"/>
    <property type="evidence" value="ECO:0007669"/>
    <property type="project" value="InterPro"/>
</dbReference>
<dbReference type="InterPro" id="IPR002034">
    <property type="entry name" value="AIPM/Hcit_synth_CS"/>
</dbReference>
<accession>A0A6J6G2W7</accession>
<organism evidence="10">
    <name type="scientific">freshwater metagenome</name>
    <dbReference type="NCBI Taxonomy" id="449393"/>
    <lineage>
        <taxon>unclassified sequences</taxon>
        <taxon>metagenomes</taxon>
        <taxon>ecological metagenomes</taxon>
    </lineage>
</organism>
<proteinExistence type="inferred from homology"/>
<dbReference type="PROSITE" id="PS00815">
    <property type="entry name" value="AIPM_HOMOCIT_SYNTH_1"/>
    <property type="match status" value="1"/>
</dbReference>
<keyword evidence="4" id="KW-0028">Amino-acid biosynthesis</keyword>
<evidence type="ECO:0000256" key="5">
    <source>
        <dbReference type="ARBA" id="ARBA00022624"/>
    </source>
</evidence>
<dbReference type="GO" id="GO:0009098">
    <property type="term" value="P:L-leucine biosynthetic process"/>
    <property type="evidence" value="ECO:0007669"/>
    <property type="project" value="InterPro"/>
</dbReference>
<dbReference type="Gene3D" id="3.30.160.270">
    <property type="match status" value="1"/>
</dbReference>
<dbReference type="PANTHER" id="PTHR43538">
    <property type="entry name" value="ALPHA-IPM SYNTHASE/HOMOCITRATE SYNTHASE"/>
    <property type="match status" value="1"/>
</dbReference>
<comment type="pathway">
    <text evidence="1">Amino-acid biosynthesis; L-isoleucine biosynthesis; 2-oxobutanoate from pyruvate: step 1/3.</text>
</comment>
<feature type="domain" description="Pyruvate carboxyltransferase" evidence="9">
    <location>
        <begin position="6"/>
        <end position="274"/>
    </location>
</feature>
<dbReference type="CDD" id="cd07941">
    <property type="entry name" value="DRE_TIM_LeuA3"/>
    <property type="match status" value="1"/>
</dbReference>
<dbReference type="AlphaFoldDB" id="A0A6J6G2W7"/>
<dbReference type="InterPro" id="IPR013785">
    <property type="entry name" value="Aldolase_TIM"/>
</dbReference>
<dbReference type="InterPro" id="IPR005675">
    <property type="entry name" value="Citramal_synthase"/>
</dbReference>
<dbReference type="InterPro" id="IPR013709">
    <property type="entry name" value="2-isopropylmalate_synth_dimer"/>
</dbReference>
<dbReference type="SUPFAM" id="SSF110921">
    <property type="entry name" value="2-isopropylmalate synthase LeuA, allosteric (dimerisation) domain"/>
    <property type="match status" value="1"/>
</dbReference>
<dbReference type="GO" id="GO:0009097">
    <property type="term" value="P:isoleucine biosynthetic process"/>
    <property type="evidence" value="ECO:0007669"/>
    <property type="project" value="UniProtKB-UniPathway"/>
</dbReference>
<evidence type="ECO:0000313" key="10">
    <source>
        <dbReference type="EMBL" id="CAB4595537.1"/>
    </source>
</evidence>
<sequence length="532" mass="56309">MLPASVEIFDTTLRDGAQFEGISLTVEDKLRVAEQLDWLGVHWIEGGYPQANPKDEEFFRRAPLDLKLNTAQLVAFGSTRRPAGKVDVDPTLAALVGAGTSTVCIVGKSWDFHVTEALRTTLDEGVAMVGESVAFLKAEGLRVFFDAEHFFDGYKANPEFALRVLEAAMVNGADCLVLCDTNGGSLPHEVQRITSDIVTFVGSSAGVGIHTQNDSGCAVANAVAAVVGGATQVQGTVNGYGERTGNANLMTVVPDLTLKLGVATLPEGRLERLTIVSHRIAELVNLPPHSADPFVGSSAFAHKGGLHTSALGRAGGATYEHIDPAIVGNHTRVLVSDLGGRAGMSMKAAEFGLELDDRAAGALSEELKQLESEGWLFESADASLELRMRRAAGWEHDSFELEEYRVSSVHRSSSTDGDGVALVTTEASVSLRVGDEILSSVGEGNGPVNALDDAVRRALDGRFPSLARIHLTDFKVRVVDGGAATGAVVRVLIDSTDGERVWTTVGVDSNVIEASWQALIDSLQFGLLHAGG</sequence>
<keyword evidence="5" id="KW-0412">Isoleucine biosynthesis</keyword>
<evidence type="ECO:0000256" key="8">
    <source>
        <dbReference type="ARBA" id="ARBA00034330"/>
    </source>
</evidence>
<dbReference type="UniPathway" id="UPA00047">
    <property type="reaction ID" value="UER00066"/>
</dbReference>
<dbReference type="InterPro" id="IPR054691">
    <property type="entry name" value="LeuA/HCS_post-cat"/>
</dbReference>
<evidence type="ECO:0000259" key="9">
    <source>
        <dbReference type="PROSITE" id="PS50991"/>
    </source>
</evidence>
<evidence type="ECO:0000256" key="2">
    <source>
        <dbReference type="ARBA" id="ARBA00006154"/>
    </source>
</evidence>
<comment type="similarity">
    <text evidence="2">Belongs to the alpha-IPM synthase/homocitrate synthase family.</text>
</comment>